<accession>A0A3M3RF05</accession>
<dbReference type="SUPFAM" id="SSF46689">
    <property type="entry name" value="Homeodomain-like"/>
    <property type="match status" value="2"/>
</dbReference>
<dbReference type="InterPro" id="IPR050204">
    <property type="entry name" value="AraC_XylS_family_regulators"/>
</dbReference>
<dbReference type="GO" id="GO:0009893">
    <property type="term" value="P:positive regulation of metabolic process"/>
    <property type="evidence" value="ECO:0007669"/>
    <property type="project" value="UniProtKB-ARBA"/>
</dbReference>
<sequence length="116" mass="13022">MTLQSKGSQFSDLHAWINANLSSDLSVSSLADFMKMSERTFARKYSEINSFTPSKMVEQIRLEASRHMLVTSRTPLKTIAIQCGLGSEATFIRSFVKNYAVTPGEYRARFRSNTGS</sequence>
<name>A0A3M3RF05_PSECA</name>
<evidence type="ECO:0000256" key="5">
    <source>
        <dbReference type="ARBA" id="ARBA00023163"/>
    </source>
</evidence>
<dbReference type="AlphaFoldDB" id="A0A3M3RF05"/>
<comment type="function">
    <text evidence="6">Regulatory protein of the TOL plasmid xyl operons. XylS activates the xylXYZLTEGFJQKIH operon required for the degradation of toluene, m-xylene and p-xylene.</text>
</comment>
<dbReference type="EMBL" id="RBPJ01000166">
    <property type="protein sequence ID" value="RMN95025.1"/>
    <property type="molecule type" value="Genomic_DNA"/>
</dbReference>
<dbReference type="InterPro" id="IPR018060">
    <property type="entry name" value="HTH_AraC"/>
</dbReference>
<evidence type="ECO:0000256" key="2">
    <source>
        <dbReference type="ARBA" id="ARBA00023015"/>
    </source>
</evidence>
<protein>
    <submittedName>
        <fullName evidence="8">Transcriptional regulator, AraC protein</fullName>
    </submittedName>
</protein>
<dbReference type="Proteomes" id="UP000270524">
    <property type="component" value="Unassembled WGS sequence"/>
</dbReference>
<dbReference type="GO" id="GO:0003700">
    <property type="term" value="F:DNA-binding transcription factor activity"/>
    <property type="evidence" value="ECO:0007669"/>
    <property type="project" value="InterPro"/>
</dbReference>
<dbReference type="PROSITE" id="PS01124">
    <property type="entry name" value="HTH_ARAC_FAMILY_2"/>
    <property type="match status" value="1"/>
</dbReference>
<keyword evidence="5" id="KW-0804">Transcription</keyword>
<dbReference type="GO" id="GO:0043565">
    <property type="term" value="F:sequence-specific DNA binding"/>
    <property type="evidence" value="ECO:0007669"/>
    <property type="project" value="InterPro"/>
</dbReference>
<evidence type="ECO:0000256" key="1">
    <source>
        <dbReference type="ARBA" id="ARBA00004496"/>
    </source>
</evidence>
<feature type="domain" description="HTH araC/xylS-type" evidence="7">
    <location>
        <begin position="11"/>
        <end position="109"/>
    </location>
</feature>
<reference evidence="8 9" key="1">
    <citation type="submission" date="2018-08" db="EMBL/GenBank/DDBJ databases">
        <title>Recombination of ecologically and evolutionarily significant loci maintains genetic cohesion in the Pseudomonas syringae species complex.</title>
        <authorList>
            <person name="Dillon M."/>
            <person name="Thakur S."/>
            <person name="Almeida R.N.D."/>
            <person name="Weir B.S."/>
            <person name="Guttman D.S."/>
        </authorList>
    </citation>
    <scope>NUCLEOTIDE SEQUENCE [LARGE SCALE GENOMIC DNA]</scope>
    <source>
        <strain evidence="8 9">ICMP 15203</strain>
    </source>
</reference>
<dbReference type="PANTHER" id="PTHR46796:SF6">
    <property type="entry name" value="ARAC SUBFAMILY"/>
    <property type="match status" value="1"/>
</dbReference>
<dbReference type="Gene3D" id="1.10.10.60">
    <property type="entry name" value="Homeodomain-like"/>
    <property type="match status" value="1"/>
</dbReference>
<evidence type="ECO:0000313" key="9">
    <source>
        <dbReference type="Proteomes" id="UP000270524"/>
    </source>
</evidence>
<dbReference type="InterPro" id="IPR009057">
    <property type="entry name" value="Homeodomain-like_sf"/>
</dbReference>
<dbReference type="GO" id="GO:0005737">
    <property type="term" value="C:cytoplasm"/>
    <property type="evidence" value="ECO:0007669"/>
    <property type="project" value="UniProtKB-SubCell"/>
</dbReference>
<organism evidence="8 9">
    <name type="scientific">Pseudomonas cannabina</name>
    <dbReference type="NCBI Taxonomy" id="86840"/>
    <lineage>
        <taxon>Bacteria</taxon>
        <taxon>Pseudomonadati</taxon>
        <taxon>Pseudomonadota</taxon>
        <taxon>Gammaproteobacteria</taxon>
        <taxon>Pseudomonadales</taxon>
        <taxon>Pseudomonadaceae</taxon>
        <taxon>Pseudomonas</taxon>
    </lineage>
</organism>
<keyword evidence="2" id="KW-0805">Transcription regulation</keyword>
<evidence type="ECO:0000256" key="6">
    <source>
        <dbReference type="ARBA" id="ARBA00037345"/>
    </source>
</evidence>
<evidence type="ECO:0000259" key="7">
    <source>
        <dbReference type="PROSITE" id="PS01124"/>
    </source>
</evidence>
<comment type="caution">
    <text evidence="8">The sequence shown here is derived from an EMBL/GenBank/DDBJ whole genome shotgun (WGS) entry which is preliminary data.</text>
</comment>
<dbReference type="Pfam" id="PF12833">
    <property type="entry name" value="HTH_18"/>
    <property type="match status" value="1"/>
</dbReference>
<comment type="subcellular location">
    <subcellularLocation>
        <location evidence="1">Cytoplasm</location>
    </subcellularLocation>
</comment>
<keyword evidence="4" id="KW-0010">Activator</keyword>
<proteinExistence type="predicted"/>
<dbReference type="PROSITE" id="PS00041">
    <property type="entry name" value="HTH_ARAC_FAMILY_1"/>
    <property type="match status" value="1"/>
</dbReference>
<gene>
    <name evidence="8" type="ORF">ALQ51_05360</name>
</gene>
<dbReference type="SMART" id="SM00342">
    <property type="entry name" value="HTH_ARAC"/>
    <property type="match status" value="1"/>
</dbReference>
<keyword evidence="3" id="KW-0238">DNA-binding</keyword>
<evidence type="ECO:0000256" key="4">
    <source>
        <dbReference type="ARBA" id="ARBA00023159"/>
    </source>
</evidence>
<evidence type="ECO:0000313" key="8">
    <source>
        <dbReference type="EMBL" id="RMN95025.1"/>
    </source>
</evidence>
<dbReference type="PANTHER" id="PTHR46796">
    <property type="entry name" value="HTH-TYPE TRANSCRIPTIONAL ACTIVATOR RHAS-RELATED"/>
    <property type="match status" value="1"/>
</dbReference>
<dbReference type="InterPro" id="IPR018062">
    <property type="entry name" value="HTH_AraC-typ_CS"/>
</dbReference>
<evidence type="ECO:0000256" key="3">
    <source>
        <dbReference type="ARBA" id="ARBA00023125"/>
    </source>
</evidence>